<proteinExistence type="predicted"/>
<reference evidence="2" key="1">
    <citation type="submission" date="2021-01" db="EMBL/GenBank/DDBJ databases">
        <authorList>
            <person name="Corre E."/>
            <person name="Pelletier E."/>
            <person name="Niang G."/>
            <person name="Scheremetjew M."/>
            <person name="Finn R."/>
            <person name="Kale V."/>
            <person name="Holt S."/>
            <person name="Cochrane G."/>
            <person name="Meng A."/>
            <person name="Brown T."/>
            <person name="Cohen L."/>
        </authorList>
    </citation>
    <scope>NUCLEOTIDE SEQUENCE</scope>
    <source>
        <strain evidence="2">Ms1</strain>
    </source>
</reference>
<evidence type="ECO:0000313" key="2">
    <source>
        <dbReference type="EMBL" id="CAD8915650.1"/>
    </source>
</evidence>
<evidence type="ECO:0000256" key="1">
    <source>
        <dbReference type="SAM" id="MobiDB-lite"/>
    </source>
</evidence>
<gene>
    <name evidence="2" type="ORF">BSP0115_LOCUS8907</name>
</gene>
<dbReference type="PANTHER" id="PTHR35738:SF3">
    <property type="entry name" value="OS05G0577800 PROTEIN"/>
    <property type="match status" value="1"/>
</dbReference>
<dbReference type="EMBL" id="HBFS01013051">
    <property type="protein sequence ID" value="CAD8915650.1"/>
    <property type="molecule type" value="Transcribed_RNA"/>
</dbReference>
<dbReference type="PANTHER" id="PTHR35738">
    <property type="entry name" value="OS05G0577800 PROTEIN"/>
    <property type="match status" value="1"/>
</dbReference>
<feature type="region of interest" description="Disordered" evidence="1">
    <location>
        <begin position="413"/>
        <end position="457"/>
    </location>
</feature>
<protein>
    <submittedName>
        <fullName evidence="2">Uncharacterized protein</fullName>
    </submittedName>
</protein>
<organism evidence="2">
    <name type="scientific">Bicosoecida sp. CB-2014</name>
    <dbReference type="NCBI Taxonomy" id="1486930"/>
    <lineage>
        <taxon>Eukaryota</taxon>
        <taxon>Sar</taxon>
        <taxon>Stramenopiles</taxon>
        <taxon>Bigyra</taxon>
        <taxon>Opalozoa</taxon>
        <taxon>Bicosoecida</taxon>
    </lineage>
</organism>
<accession>A0A7S1G8X7</accession>
<dbReference type="AlphaFoldDB" id="A0A7S1G8X7"/>
<name>A0A7S1G8X7_9STRA</name>
<sequence>MAVERPPDIDLLPPRFSPLPNPLDRLHVAPVDWLVGRGALHDLLSTHLVGQPRHAAFGGLAASGVVGPGWAHTSTTPATRDALEEASLAAIGANSEIGDRPSGVFDVELGMAPTVDDNPPIVGLLVSRAANTNVAATLSKAHVAGGAPFWSGHLVVGAEGDARVRTAVFMPGAGVGLSGAVHVTPAAGSAGLLAGVRAGGRYVTRGGGMSIGGSLDMHSGGEAFVTAAGESVRAGVRLARGLSADSPIAGVAAASLFRRETRGGDGQPSFEVGITGSLDGKRAIVSYMQRLVVRRGVINPLAESHVKGIYNYVDVGFALQHGDSSAFAIASSAQINKNLLIKAKATASHVSASAVIKTWVDPQLTLAVGTRYSMDTGVATPGVTLALNMGSRTQFEQPASSAVRRVGSRHIEALETTPPGPPEAAFPSQAPGTTNVPSGDGVVPRDDVSERISAAAW</sequence>